<sequence length="76" mass="8471">MKKVDFISGLAEELEIETTLESATNLKDLDEWDSMAAMVLIGYVSNEFGVTLNADDLNEITTVESLIERIGLDKFN</sequence>
<dbReference type="InterPro" id="IPR009081">
    <property type="entry name" value="PP-bd_ACP"/>
</dbReference>
<dbReference type="OrthoDB" id="675004at2"/>
<dbReference type="Proteomes" id="UP000184121">
    <property type="component" value="Unassembled WGS sequence"/>
</dbReference>
<organism evidence="2 3">
    <name type="scientific">Flavobacterium saccharophilum</name>
    <dbReference type="NCBI Taxonomy" id="29534"/>
    <lineage>
        <taxon>Bacteria</taxon>
        <taxon>Pseudomonadati</taxon>
        <taxon>Bacteroidota</taxon>
        <taxon>Flavobacteriia</taxon>
        <taxon>Flavobacteriales</taxon>
        <taxon>Flavobacteriaceae</taxon>
        <taxon>Flavobacterium</taxon>
    </lineage>
</organism>
<reference evidence="3" key="1">
    <citation type="submission" date="2016-11" db="EMBL/GenBank/DDBJ databases">
        <authorList>
            <person name="Varghese N."/>
            <person name="Submissions S."/>
        </authorList>
    </citation>
    <scope>NUCLEOTIDE SEQUENCE [LARGE SCALE GENOMIC DNA]</scope>
    <source>
        <strain evidence="3">DSM 1811</strain>
    </source>
</reference>
<evidence type="ECO:0000313" key="3">
    <source>
        <dbReference type="Proteomes" id="UP000184121"/>
    </source>
</evidence>
<proteinExistence type="predicted"/>
<dbReference type="EMBL" id="FRBY01000005">
    <property type="protein sequence ID" value="SHM61847.1"/>
    <property type="molecule type" value="Genomic_DNA"/>
</dbReference>
<dbReference type="RefSeq" id="WP_072974761.1">
    <property type="nucleotide sequence ID" value="NZ_FRBY01000005.1"/>
</dbReference>
<gene>
    <name evidence="2" type="ORF">SAMN05444366_3703</name>
</gene>
<feature type="domain" description="Carrier" evidence="1">
    <location>
        <begin position="1"/>
        <end position="74"/>
    </location>
</feature>
<protein>
    <submittedName>
        <fullName evidence="2">Phosphopantetheine attachment site</fullName>
    </submittedName>
</protein>
<name>A0A1M7KAH3_9FLAO</name>
<accession>A0A1M7KAH3</accession>
<dbReference type="STRING" id="29534.SAMN05444366_3703"/>
<evidence type="ECO:0000259" key="1">
    <source>
        <dbReference type="PROSITE" id="PS50075"/>
    </source>
</evidence>
<dbReference type="Gene3D" id="1.10.1200.10">
    <property type="entry name" value="ACP-like"/>
    <property type="match status" value="1"/>
</dbReference>
<keyword evidence="3" id="KW-1185">Reference proteome</keyword>
<dbReference type="Pfam" id="PF00550">
    <property type="entry name" value="PP-binding"/>
    <property type="match status" value="1"/>
</dbReference>
<evidence type="ECO:0000313" key="2">
    <source>
        <dbReference type="EMBL" id="SHM61847.1"/>
    </source>
</evidence>
<dbReference type="InterPro" id="IPR036736">
    <property type="entry name" value="ACP-like_sf"/>
</dbReference>
<dbReference type="PROSITE" id="PS50075">
    <property type="entry name" value="CARRIER"/>
    <property type="match status" value="1"/>
</dbReference>
<dbReference type="AlphaFoldDB" id="A0A1M7KAH3"/>
<dbReference type="SUPFAM" id="SSF47336">
    <property type="entry name" value="ACP-like"/>
    <property type="match status" value="1"/>
</dbReference>